<dbReference type="PROSITE" id="PS51664">
    <property type="entry name" value="YCAO"/>
    <property type="match status" value="1"/>
</dbReference>
<dbReference type="NCBIfam" id="TIGR00702">
    <property type="entry name" value="YcaO-type kinase domain"/>
    <property type="match status" value="1"/>
</dbReference>
<proteinExistence type="predicted"/>
<organism evidence="2 3">
    <name type="scientific">Luteipulveratus mongoliensis</name>
    <dbReference type="NCBI Taxonomy" id="571913"/>
    <lineage>
        <taxon>Bacteria</taxon>
        <taxon>Bacillati</taxon>
        <taxon>Actinomycetota</taxon>
        <taxon>Actinomycetes</taxon>
        <taxon>Micrococcales</taxon>
        <taxon>Dermacoccaceae</taxon>
        <taxon>Luteipulveratus</taxon>
    </lineage>
</organism>
<reference evidence="2 3" key="1">
    <citation type="submission" date="2015-03" db="EMBL/GenBank/DDBJ databases">
        <title>Luteipulveratus halotolerans sp. nov., a novel actinobacterium (Dermacoccaceae) from Sarawak, Malaysia.</title>
        <authorList>
            <person name="Juboi H."/>
            <person name="Basik A."/>
            <person name="Shamsul S.S."/>
            <person name="Arnold P."/>
            <person name="Schmitt E.K."/>
            <person name="Sanglier J.-J."/>
            <person name="Yeo T."/>
        </authorList>
    </citation>
    <scope>NUCLEOTIDE SEQUENCE [LARGE SCALE GENOMIC DNA]</scope>
    <source>
        <strain evidence="2 3">MN07-A0370</strain>
    </source>
</reference>
<dbReference type="KEGG" id="lmoi:VV02_06540"/>
<evidence type="ECO:0000259" key="1">
    <source>
        <dbReference type="PROSITE" id="PS51664"/>
    </source>
</evidence>
<dbReference type="STRING" id="571913.VV02_06540"/>
<sequence length="784" mass="87254">MYTCSGWELDWPYETAVGRTGWWAVLKRPRIRGHYRVEATDGERVFLLAESDQFVLEGQVMVALIPLLDGTRAVEDLVSALSDRFDIMRVFGALQRLYAAGHLTEGRPDLPLETMQWLDALAIPAAAYDVGVRTFQVVVTAVGDVDPGPMTAGLSELGLKVRAVPSDEVAEAQADFVLVLADDYLNDALAGLNAAFLQAEQPWGLAKPGGRELWAGPFFAPGETGCWRCLQQRLAANRQVERYVLGKRSGQTPHLPASAHHVAGDAVVTGLLAAPLSRMIATRDRCELTGRMRSIDLGTGAALDHELIRQPQCPECGDVTRASTPEVKITLTRGDATNTTDGGYRMFTPQQTYDRLEKHISPAIGAITGLTGLDVDAEDGITYSYAAGHNFAMVRDNVDTLKRNMRSQSGGKGRTSIQAKVSAVCEALERYSAVWRGDERVRQASYDDLSSDVAIHPDRLTMYSDAQYDERDTWNDDEMHRLHLVPERFRTDLPIDWAKVWSLTDQREREVPAAYLWYGHPDLREHFFCISDSNGSASGNTLEEAILQGFCEIVERDAVAIWWYNRTPVRGVDLSSIDDPYIATMQGYYASMDRSIWVLDLTSDLGIPTFAACSARDHEVEDIMVGFGAHPDANIAVMRALTELNQFLPVVRRRDEDGNTVYLGDDPEMIGWARTVRLGENRWLQADPSIPLARIDSFPQMQSYDLVDCIEHCVEAARQSGLDVVVADLSRPEIELSVVKVIVPGMRHFWRRTGPGRLYDVPVRLGRLDAPTSEHDLNPRNVFF</sequence>
<dbReference type="InterPro" id="IPR022291">
    <property type="entry name" value="Bacteriocin_synth_cyclodeHase"/>
</dbReference>
<dbReference type="Gene3D" id="3.90.930.60">
    <property type="match status" value="1"/>
</dbReference>
<dbReference type="NCBIfam" id="TIGR03882">
    <property type="entry name" value="cyclo_dehyd_2"/>
    <property type="match status" value="1"/>
</dbReference>
<dbReference type="Pfam" id="PF02624">
    <property type="entry name" value="YcaO"/>
    <property type="match status" value="1"/>
</dbReference>
<feature type="domain" description="YcaO" evidence="1">
    <location>
        <begin position="411"/>
        <end position="784"/>
    </location>
</feature>
<dbReference type="Gene3D" id="3.30.160.660">
    <property type="match status" value="1"/>
</dbReference>
<dbReference type="InterPro" id="IPR027624">
    <property type="entry name" value="TOMM_cyclo_SagD"/>
</dbReference>
<dbReference type="Gene3D" id="3.40.50.720">
    <property type="entry name" value="NAD(P)-binding Rossmann-like Domain"/>
    <property type="match status" value="1"/>
</dbReference>
<dbReference type="EMBL" id="CP011112">
    <property type="protein sequence ID" value="AKU15595.1"/>
    <property type="molecule type" value="Genomic_DNA"/>
</dbReference>
<dbReference type="Gene3D" id="3.30.40.250">
    <property type="match status" value="1"/>
</dbReference>
<dbReference type="InterPro" id="IPR003776">
    <property type="entry name" value="YcaO-like_dom"/>
</dbReference>
<keyword evidence="3" id="KW-1185">Reference proteome</keyword>
<dbReference type="AlphaFoldDB" id="A0A0K1JG65"/>
<name>A0A0K1JG65_9MICO</name>
<evidence type="ECO:0000313" key="2">
    <source>
        <dbReference type="EMBL" id="AKU15595.1"/>
    </source>
</evidence>
<dbReference type="Gene3D" id="3.30.1330.230">
    <property type="match status" value="1"/>
</dbReference>
<accession>A0A0K1JG65</accession>
<evidence type="ECO:0000313" key="3">
    <source>
        <dbReference type="Proteomes" id="UP000066480"/>
    </source>
</evidence>
<gene>
    <name evidence="2" type="ORF">VV02_06540</name>
</gene>
<dbReference type="InterPro" id="IPR049274">
    <property type="entry name" value="LynD/TruD_wHTH-like"/>
</dbReference>
<dbReference type="PANTHER" id="PTHR37809">
    <property type="entry name" value="RIBOSOMAL PROTEIN S12 METHYLTHIOTRANSFERASE ACCESSORY FACTOR YCAO"/>
    <property type="match status" value="1"/>
</dbReference>
<protein>
    <recommendedName>
        <fullName evidence="1">YcaO domain-containing protein</fullName>
    </recommendedName>
</protein>
<dbReference type="PANTHER" id="PTHR37809:SF1">
    <property type="entry name" value="RIBOSOMAL PROTEIN S12 METHYLTHIOTRANSFERASE ACCESSORY FACTOR YCAO"/>
    <property type="match status" value="1"/>
</dbReference>
<dbReference type="NCBIfam" id="TIGR03604">
    <property type="entry name" value="TOMM_cyclo_SagD"/>
    <property type="match status" value="1"/>
</dbReference>
<dbReference type="Pfam" id="PF21084">
    <property type="entry name" value="WHD_DUF4423_like"/>
    <property type="match status" value="1"/>
</dbReference>
<dbReference type="PATRIC" id="fig|571913.6.peg.1335"/>
<dbReference type="Proteomes" id="UP000066480">
    <property type="component" value="Chromosome"/>
</dbReference>